<comment type="caution">
    <text evidence="1">The sequence shown here is derived from an EMBL/GenBank/DDBJ whole genome shotgun (WGS) entry which is preliminary data.</text>
</comment>
<sequence>TLFSGERFGEEGNYYTRGERGPGDATASLARPVGEEEDLDPKLDGEKPEISGNVWE</sequence>
<protein>
    <submittedName>
        <fullName evidence="1">Uncharacterized protein</fullName>
    </submittedName>
</protein>
<feature type="non-terminal residue" evidence="1">
    <location>
        <position position="1"/>
    </location>
</feature>
<reference evidence="1" key="1">
    <citation type="submission" date="2020-04" db="EMBL/GenBank/DDBJ databases">
        <title>A chromosome-scale assembly and high-density genetic map of the yellow drum (Nibea albiflora) genome.</title>
        <authorList>
            <person name="Xu D."/>
            <person name="Zhang W."/>
            <person name="Chen R."/>
            <person name="Tan P."/>
            <person name="Wang L."/>
            <person name="Song H."/>
            <person name="Tian L."/>
            <person name="Zhu Q."/>
            <person name="Wang B."/>
        </authorList>
    </citation>
    <scope>NUCLEOTIDE SEQUENCE</scope>
    <source>
        <strain evidence="1">ZJHYS-2018</strain>
    </source>
</reference>
<dbReference type="EMBL" id="CM024812">
    <property type="protein sequence ID" value="KAG8004465.1"/>
    <property type="molecule type" value="Genomic_DNA"/>
</dbReference>
<organism evidence="1 2">
    <name type="scientific">Nibea albiflora</name>
    <name type="common">Yellow drum</name>
    <name type="synonym">Corvina albiflora</name>
    <dbReference type="NCBI Taxonomy" id="240163"/>
    <lineage>
        <taxon>Eukaryota</taxon>
        <taxon>Metazoa</taxon>
        <taxon>Chordata</taxon>
        <taxon>Craniata</taxon>
        <taxon>Vertebrata</taxon>
        <taxon>Euteleostomi</taxon>
        <taxon>Actinopterygii</taxon>
        <taxon>Neopterygii</taxon>
        <taxon>Teleostei</taxon>
        <taxon>Neoteleostei</taxon>
        <taxon>Acanthomorphata</taxon>
        <taxon>Eupercaria</taxon>
        <taxon>Sciaenidae</taxon>
        <taxon>Nibea</taxon>
    </lineage>
</organism>
<gene>
    <name evidence="1" type="ORF">GBF38_008696</name>
</gene>
<proteinExistence type="predicted"/>
<evidence type="ECO:0000313" key="2">
    <source>
        <dbReference type="Proteomes" id="UP000805704"/>
    </source>
</evidence>
<dbReference type="Proteomes" id="UP000805704">
    <property type="component" value="Chromosome 24"/>
</dbReference>
<name>A0ACB7EQW5_NIBAL</name>
<accession>A0ACB7EQW5</accession>
<evidence type="ECO:0000313" key="1">
    <source>
        <dbReference type="EMBL" id="KAG8004465.1"/>
    </source>
</evidence>
<keyword evidence="2" id="KW-1185">Reference proteome</keyword>